<proteinExistence type="predicted"/>
<dbReference type="Pfam" id="PF04214">
    <property type="entry name" value="DUF411"/>
    <property type="match status" value="1"/>
</dbReference>
<feature type="chain" id="PRO_5046681827" evidence="1">
    <location>
        <begin position="30"/>
        <end position="159"/>
    </location>
</feature>
<dbReference type="PROSITE" id="PS51318">
    <property type="entry name" value="TAT"/>
    <property type="match status" value="1"/>
</dbReference>
<keyword evidence="3" id="KW-1185">Reference proteome</keyword>
<dbReference type="RefSeq" id="WP_138840052.1">
    <property type="nucleotide sequence ID" value="NZ_VCPD01000001.1"/>
</dbReference>
<comment type="caution">
    <text evidence="2">The sequence shown here is derived from an EMBL/GenBank/DDBJ whole genome shotgun (WGS) entry which is preliminary data.</text>
</comment>
<evidence type="ECO:0000256" key="1">
    <source>
        <dbReference type="SAM" id="SignalP"/>
    </source>
</evidence>
<evidence type="ECO:0000313" key="3">
    <source>
        <dbReference type="Proteomes" id="UP001193035"/>
    </source>
</evidence>
<organism evidence="2 3">
    <name type="scientific">Ruegeria sediminis</name>
    <dbReference type="NCBI Taxonomy" id="2583820"/>
    <lineage>
        <taxon>Bacteria</taxon>
        <taxon>Pseudomonadati</taxon>
        <taxon>Pseudomonadota</taxon>
        <taxon>Alphaproteobacteria</taxon>
        <taxon>Rhodobacterales</taxon>
        <taxon>Roseobacteraceae</taxon>
        <taxon>Ruegeria</taxon>
    </lineage>
</organism>
<protein>
    <submittedName>
        <fullName evidence="2">DUF411 domain-containing protein</fullName>
    </submittedName>
</protein>
<evidence type="ECO:0000313" key="2">
    <source>
        <dbReference type="EMBL" id="TMV09993.1"/>
    </source>
</evidence>
<reference evidence="2 3" key="1">
    <citation type="submission" date="2019-05" db="EMBL/GenBank/DDBJ databases">
        <title>Ruegeria sp. nov., isolated from tidal flat.</title>
        <authorList>
            <person name="Kim W."/>
        </authorList>
    </citation>
    <scope>NUCLEOTIDE SEQUENCE [LARGE SCALE GENOMIC DNA]</scope>
    <source>
        <strain evidence="2 3">CAU 1488</strain>
    </source>
</reference>
<dbReference type="InterPro" id="IPR007332">
    <property type="entry name" value="DUF411"/>
</dbReference>
<gene>
    <name evidence="2" type="ORF">FGK63_02690</name>
</gene>
<name>A0ABY2X3Q6_9RHOB</name>
<sequence length="159" mass="16814">MTMANNLSRRSIMRGAAALAVSAAMPAFATGSNSIHVLKDPSCGCCGSWIKIMQAEGFEVSVENVSWEALNAYKSANGIPEDMTSCHTGQLGAYFIEGHVPPADIRRLLAERPDAAGLSVPGMPMGSPGMGPESEREAFDVFLIRKDGTTEVFSSYPAA</sequence>
<feature type="signal peptide" evidence="1">
    <location>
        <begin position="1"/>
        <end position="29"/>
    </location>
</feature>
<dbReference type="Proteomes" id="UP001193035">
    <property type="component" value="Unassembled WGS sequence"/>
</dbReference>
<keyword evidence="1" id="KW-0732">Signal</keyword>
<dbReference type="InterPro" id="IPR006311">
    <property type="entry name" value="TAT_signal"/>
</dbReference>
<accession>A0ABY2X3Q6</accession>
<dbReference type="EMBL" id="VCPD01000001">
    <property type="protein sequence ID" value="TMV09993.1"/>
    <property type="molecule type" value="Genomic_DNA"/>
</dbReference>